<evidence type="ECO:0000313" key="1">
    <source>
        <dbReference type="EMBL" id="JAH22640.1"/>
    </source>
</evidence>
<name>A0A0E9R2C0_ANGAN</name>
<proteinExistence type="predicted"/>
<reference evidence="1" key="1">
    <citation type="submission" date="2014-11" db="EMBL/GenBank/DDBJ databases">
        <authorList>
            <person name="Amaro Gonzalez C."/>
        </authorList>
    </citation>
    <scope>NUCLEOTIDE SEQUENCE</scope>
</reference>
<sequence>MVFSGYGAEMLRLPLDLKNICFQLMWCFKRELSESILTQREWEKTRFLQNSLAHEEKFQVCPLWSEVRRTGFSQYALGTGRLNSD</sequence>
<dbReference type="EMBL" id="GBXM01085937">
    <property type="protein sequence ID" value="JAH22640.1"/>
    <property type="molecule type" value="Transcribed_RNA"/>
</dbReference>
<accession>A0A0E9R2C0</accession>
<reference evidence="1" key="2">
    <citation type="journal article" date="2015" name="Fish Shellfish Immunol.">
        <title>Early steps in the European eel (Anguilla anguilla)-Vibrio vulnificus interaction in the gills: Role of the RtxA13 toxin.</title>
        <authorList>
            <person name="Callol A."/>
            <person name="Pajuelo D."/>
            <person name="Ebbesson L."/>
            <person name="Teles M."/>
            <person name="MacKenzie S."/>
            <person name="Amaro C."/>
        </authorList>
    </citation>
    <scope>NUCLEOTIDE SEQUENCE</scope>
</reference>
<organism evidence="1">
    <name type="scientific">Anguilla anguilla</name>
    <name type="common">European freshwater eel</name>
    <name type="synonym">Muraena anguilla</name>
    <dbReference type="NCBI Taxonomy" id="7936"/>
    <lineage>
        <taxon>Eukaryota</taxon>
        <taxon>Metazoa</taxon>
        <taxon>Chordata</taxon>
        <taxon>Craniata</taxon>
        <taxon>Vertebrata</taxon>
        <taxon>Euteleostomi</taxon>
        <taxon>Actinopterygii</taxon>
        <taxon>Neopterygii</taxon>
        <taxon>Teleostei</taxon>
        <taxon>Anguilliformes</taxon>
        <taxon>Anguillidae</taxon>
        <taxon>Anguilla</taxon>
    </lineage>
</organism>
<dbReference type="AlphaFoldDB" id="A0A0E9R2C0"/>
<protein>
    <submittedName>
        <fullName evidence="1">Uncharacterized protein</fullName>
    </submittedName>
</protein>